<evidence type="ECO:0000256" key="1">
    <source>
        <dbReference type="ARBA" id="ARBA00022679"/>
    </source>
</evidence>
<dbReference type="PROSITE" id="PS51186">
    <property type="entry name" value="GNAT"/>
    <property type="match status" value="1"/>
</dbReference>
<dbReference type="SUPFAM" id="SSF55729">
    <property type="entry name" value="Acyl-CoA N-acyltransferases (Nat)"/>
    <property type="match status" value="1"/>
</dbReference>
<reference evidence="4 5" key="1">
    <citation type="submission" date="2013-02" db="EMBL/GenBank/DDBJ databases">
        <title>The Genome Annotation of Plasmodium falciparum FCH/4.</title>
        <authorList>
            <consortium name="The Broad Institute Genome Sequencing Platform"/>
            <consortium name="The Broad Institute Genome Sequencing Center for Infectious Disease"/>
            <person name="Neafsey D."/>
            <person name="Hoffman S."/>
            <person name="Volkman S."/>
            <person name="Rosenthal P."/>
            <person name="Walker B."/>
            <person name="Young S.K."/>
            <person name="Zeng Q."/>
            <person name="Gargeya S."/>
            <person name="Fitzgerald M."/>
            <person name="Haas B."/>
            <person name="Abouelleil A."/>
            <person name="Allen A.W."/>
            <person name="Alvarado L."/>
            <person name="Arachchi H.M."/>
            <person name="Berlin A.M."/>
            <person name="Chapman S.B."/>
            <person name="Gainer-Dewar J."/>
            <person name="Goldberg J."/>
            <person name="Griggs A."/>
            <person name="Gujja S."/>
            <person name="Hansen M."/>
            <person name="Howarth C."/>
            <person name="Imamovic A."/>
            <person name="Ireland A."/>
            <person name="Larimer J."/>
            <person name="McCowan C."/>
            <person name="Murphy C."/>
            <person name="Pearson M."/>
            <person name="Poon T.W."/>
            <person name="Priest M."/>
            <person name="Roberts A."/>
            <person name="Saif S."/>
            <person name="Shea T."/>
            <person name="Sisk P."/>
            <person name="Sykes S."/>
            <person name="Wortman J."/>
            <person name="Nusbaum C."/>
            <person name="Birren B."/>
        </authorList>
    </citation>
    <scope>NUCLEOTIDE SEQUENCE [LARGE SCALE GENOMIC DNA]</scope>
    <source>
        <strain evidence="4 5">FCH/4</strain>
    </source>
</reference>
<evidence type="ECO:0000313" key="5">
    <source>
        <dbReference type="Proteomes" id="UP000030656"/>
    </source>
</evidence>
<dbReference type="EMBL" id="KI928026">
    <property type="protein sequence ID" value="ETW28185.1"/>
    <property type="molecule type" value="Genomic_DNA"/>
</dbReference>
<dbReference type="Pfam" id="PF00583">
    <property type="entry name" value="Acetyltransf_1"/>
    <property type="match status" value="1"/>
</dbReference>
<dbReference type="InterPro" id="IPR051646">
    <property type="entry name" value="NatB_acetyltransferase_subunit"/>
</dbReference>
<evidence type="ECO:0000259" key="3">
    <source>
        <dbReference type="PROSITE" id="PS51186"/>
    </source>
</evidence>
<keyword evidence="2" id="KW-0012">Acyltransferase</keyword>
<dbReference type="FunFam" id="3.40.630.30:FF:000124">
    <property type="entry name" value="N-acetyltransferase, putative"/>
    <property type="match status" value="1"/>
</dbReference>
<dbReference type="InterPro" id="IPR000182">
    <property type="entry name" value="GNAT_dom"/>
</dbReference>
<proteinExistence type="predicted"/>
<organism evidence="4 5">
    <name type="scientific">Plasmodium falciparum FCH/4</name>
    <dbReference type="NCBI Taxonomy" id="1036724"/>
    <lineage>
        <taxon>Eukaryota</taxon>
        <taxon>Sar</taxon>
        <taxon>Alveolata</taxon>
        <taxon>Apicomplexa</taxon>
        <taxon>Aconoidasida</taxon>
        <taxon>Haemosporida</taxon>
        <taxon>Plasmodiidae</taxon>
        <taxon>Plasmodium</taxon>
        <taxon>Plasmodium (Laverania)</taxon>
    </lineage>
</organism>
<reference evidence="4 5" key="2">
    <citation type="submission" date="2013-02" db="EMBL/GenBank/DDBJ databases">
        <title>The Genome Sequence of Plasmodium falciparum FCH/4.</title>
        <authorList>
            <consortium name="The Broad Institute Genome Sequencing Platform"/>
            <consortium name="The Broad Institute Genome Sequencing Center for Infectious Disease"/>
            <person name="Neafsey D."/>
            <person name="Cheeseman I."/>
            <person name="Volkman S."/>
            <person name="Adams J."/>
            <person name="Walker B."/>
            <person name="Young S.K."/>
            <person name="Zeng Q."/>
            <person name="Gargeya S."/>
            <person name="Fitzgerald M."/>
            <person name="Haas B."/>
            <person name="Abouelleil A."/>
            <person name="Alvarado L."/>
            <person name="Arachchi H.M."/>
            <person name="Berlin A.M."/>
            <person name="Chapman S.B."/>
            <person name="Dewar J."/>
            <person name="Goldberg J."/>
            <person name="Griggs A."/>
            <person name="Gujja S."/>
            <person name="Hansen M."/>
            <person name="Howarth C."/>
            <person name="Imamovic A."/>
            <person name="Larimer J."/>
            <person name="McCowan C."/>
            <person name="Murphy C."/>
            <person name="Neiman D."/>
            <person name="Pearson M."/>
            <person name="Priest M."/>
            <person name="Roberts A."/>
            <person name="Saif S."/>
            <person name="Shea T."/>
            <person name="Sisk P."/>
            <person name="Sykes S."/>
            <person name="Wortman J."/>
            <person name="Nusbaum C."/>
            <person name="Birren B."/>
        </authorList>
    </citation>
    <scope>NUCLEOTIDE SEQUENCE [LARGE SCALE GENOMIC DNA]</scope>
    <source>
        <strain evidence="4 5">FCH/4</strain>
    </source>
</reference>
<dbReference type="PANTHER" id="PTHR45910">
    <property type="entry name" value="N-ALPHA-ACETYLTRANSFERASE 20"/>
    <property type="match status" value="1"/>
</dbReference>
<dbReference type="Gene3D" id="3.40.630.30">
    <property type="match status" value="1"/>
</dbReference>
<gene>
    <name evidence="4" type="ORF">PFFCH_04342</name>
</gene>
<evidence type="ECO:0000313" key="4">
    <source>
        <dbReference type="EMBL" id="ETW28185.1"/>
    </source>
</evidence>
<dbReference type="OrthoDB" id="10264728at2759"/>
<protein>
    <recommendedName>
        <fullName evidence="3">N-acetyltransferase domain-containing protein</fullName>
    </recommendedName>
</protein>
<dbReference type="InterPro" id="IPR016181">
    <property type="entry name" value="Acyl_CoA_acyltransferase"/>
</dbReference>
<feature type="domain" description="N-acetyltransferase" evidence="3">
    <location>
        <begin position="100"/>
        <end position="249"/>
    </location>
</feature>
<dbReference type="Proteomes" id="UP000030656">
    <property type="component" value="Unassembled WGS sequence"/>
</dbReference>
<evidence type="ECO:0000256" key="2">
    <source>
        <dbReference type="ARBA" id="ARBA00023315"/>
    </source>
</evidence>
<dbReference type="PANTHER" id="PTHR45910:SF1">
    <property type="entry name" value="N-ALPHA-ACETYLTRANSFERASE 20"/>
    <property type="match status" value="1"/>
</dbReference>
<name>A0A024VJ06_PLAFA</name>
<dbReference type="GO" id="GO:0031416">
    <property type="term" value="C:NatB complex"/>
    <property type="evidence" value="ECO:0007669"/>
    <property type="project" value="TreeGrafter"/>
</dbReference>
<sequence length="253" mass="30005">MFDIFYLCATYFLFYIEPNDGGPDIFVHYTDICQSRTFEVTNEEKKKLAWNANMDITQKKEEYNFEYDNNNNNNKHNKKKEEIKKEFKYLVPGERVKFSVIYDEKSNSNLYKVNNVNLDPFTEVFNDKFYLRYIYKWPHMNIITKEIDDHTSGYILGKEEGFGQDYHGHVTALSIEEDSRRTGKGVDLMTEFEKITQIIHKGNFVDLFVRVSNNPAINMYKKLGYVINEEINNYYCGNESALDMRKYLDITNS</sequence>
<accession>A0A024VJ06</accession>
<keyword evidence="1" id="KW-0808">Transferase</keyword>
<dbReference type="GO" id="GO:0004596">
    <property type="term" value="F:protein-N-terminal amino-acid acetyltransferase activity"/>
    <property type="evidence" value="ECO:0007669"/>
    <property type="project" value="TreeGrafter"/>
</dbReference>
<dbReference type="AlphaFoldDB" id="A0A024VJ06"/>